<feature type="compositionally biased region" description="Low complexity" evidence="9">
    <location>
        <begin position="352"/>
        <end position="370"/>
    </location>
</feature>
<keyword evidence="4" id="KW-0964">Secreted</keyword>
<keyword evidence="7" id="KW-1015">Disulfide bond</keyword>
<evidence type="ECO:0000256" key="3">
    <source>
        <dbReference type="ARBA" id="ARBA00010031"/>
    </source>
</evidence>
<keyword evidence="13" id="KW-1185">Reference proteome</keyword>
<feature type="compositionally biased region" description="Pro residues" evidence="9">
    <location>
        <begin position="196"/>
        <end position="211"/>
    </location>
</feature>
<evidence type="ECO:0000313" key="13">
    <source>
        <dbReference type="Proteomes" id="UP000800094"/>
    </source>
</evidence>
<dbReference type="InterPro" id="IPR008427">
    <property type="entry name" value="Extracellular_membr_CFEM_dom"/>
</dbReference>
<feature type="region of interest" description="Disordered" evidence="9">
    <location>
        <begin position="531"/>
        <end position="561"/>
    </location>
</feature>
<evidence type="ECO:0000256" key="9">
    <source>
        <dbReference type="SAM" id="MobiDB-lite"/>
    </source>
</evidence>
<feature type="compositionally biased region" description="Low complexity" evidence="9">
    <location>
        <begin position="234"/>
        <end position="248"/>
    </location>
</feature>
<name>A0A6A6I156_9PLEO</name>
<feature type="region of interest" description="Disordered" evidence="9">
    <location>
        <begin position="196"/>
        <end position="443"/>
    </location>
</feature>
<dbReference type="GeneID" id="54589818"/>
<dbReference type="GO" id="GO:0005576">
    <property type="term" value="C:extracellular region"/>
    <property type="evidence" value="ECO:0007669"/>
    <property type="project" value="UniProtKB-SubCell"/>
</dbReference>
<comment type="subcellular location">
    <subcellularLocation>
        <location evidence="1">Membrane</location>
        <topology evidence="1">Lipid-anchor</topology>
        <topology evidence="1">GPI-anchor</topology>
    </subcellularLocation>
    <subcellularLocation>
        <location evidence="2">Secreted</location>
    </subcellularLocation>
</comment>
<evidence type="ECO:0000313" key="12">
    <source>
        <dbReference type="EMBL" id="KAF2244007.1"/>
    </source>
</evidence>
<dbReference type="EMBL" id="ML987203">
    <property type="protein sequence ID" value="KAF2244007.1"/>
    <property type="molecule type" value="Genomic_DNA"/>
</dbReference>
<evidence type="ECO:0000256" key="10">
    <source>
        <dbReference type="SAM" id="SignalP"/>
    </source>
</evidence>
<keyword evidence="5" id="KW-0336">GPI-anchor</keyword>
<keyword evidence="6 10" id="KW-0732">Signal</keyword>
<evidence type="ECO:0000256" key="4">
    <source>
        <dbReference type="ARBA" id="ARBA00022525"/>
    </source>
</evidence>
<dbReference type="AlphaFoldDB" id="A0A6A6I156"/>
<evidence type="ECO:0000256" key="6">
    <source>
        <dbReference type="ARBA" id="ARBA00022729"/>
    </source>
</evidence>
<evidence type="ECO:0000259" key="11">
    <source>
        <dbReference type="Pfam" id="PF05730"/>
    </source>
</evidence>
<feature type="compositionally biased region" description="Low complexity" evidence="9">
    <location>
        <begin position="325"/>
        <end position="339"/>
    </location>
</feature>
<comment type="similarity">
    <text evidence="3">Belongs to the RBT5 family.</text>
</comment>
<evidence type="ECO:0000256" key="8">
    <source>
        <dbReference type="ARBA" id="ARBA00023288"/>
    </source>
</evidence>
<dbReference type="Pfam" id="PF05730">
    <property type="entry name" value="CFEM"/>
    <property type="match status" value="1"/>
</dbReference>
<feature type="compositionally biased region" description="Low complexity" evidence="9">
    <location>
        <begin position="258"/>
        <end position="268"/>
    </location>
</feature>
<proteinExistence type="inferred from homology"/>
<dbReference type="RefSeq" id="XP_033679011.1">
    <property type="nucleotide sequence ID" value="XM_033836488.1"/>
</dbReference>
<gene>
    <name evidence="12" type="ORF">BU26DRAFT_91297</name>
</gene>
<keyword evidence="5" id="KW-0472">Membrane</keyword>
<evidence type="ECO:0000256" key="7">
    <source>
        <dbReference type="ARBA" id="ARBA00023157"/>
    </source>
</evidence>
<reference evidence="12" key="1">
    <citation type="journal article" date="2020" name="Stud. Mycol.">
        <title>101 Dothideomycetes genomes: a test case for predicting lifestyles and emergence of pathogens.</title>
        <authorList>
            <person name="Haridas S."/>
            <person name="Albert R."/>
            <person name="Binder M."/>
            <person name="Bloem J."/>
            <person name="Labutti K."/>
            <person name="Salamov A."/>
            <person name="Andreopoulos B."/>
            <person name="Baker S."/>
            <person name="Barry K."/>
            <person name="Bills G."/>
            <person name="Bluhm B."/>
            <person name="Cannon C."/>
            <person name="Castanera R."/>
            <person name="Culley D."/>
            <person name="Daum C."/>
            <person name="Ezra D."/>
            <person name="Gonzalez J."/>
            <person name="Henrissat B."/>
            <person name="Kuo A."/>
            <person name="Liang C."/>
            <person name="Lipzen A."/>
            <person name="Lutzoni F."/>
            <person name="Magnuson J."/>
            <person name="Mondo S."/>
            <person name="Nolan M."/>
            <person name="Ohm R."/>
            <person name="Pangilinan J."/>
            <person name="Park H.-J."/>
            <person name="Ramirez L."/>
            <person name="Alfaro M."/>
            <person name="Sun H."/>
            <person name="Tritt A."/>
            <person name="Yoshinaga Y."/>
            <person name="Zwiers L.-H."/>
            <person name="Turgeon B."/>
            <person name="Goodwin S."/>
            <person name="Spatafora J."/>
            <person name="Crous P."/>
            <person name="Grigoriev I."/>
        </authorList>
    </citation>
    <scope>NUCLEOTIDE SEQUENCE</scope>
    <source>
        <strain evidence="12">CBS 122368</strain>
    </source>
</reference>
<sequence>MKVSIALLASGLAATQVAATWNRNAGYFNSPDYNNNECSDQQRQGFDWSGLQNGQSNFNYGDFNFGGGWTCKNSFGRRDNVLNKRFGGKAITNSCSKSKPATFSCDKRKDGFSVTDIDVSVEFDCDLEFHYTMPDNSICKQITPCKKEGTTVKNAMCGGAKSVNVYLGSHNESGRDSCEIGFHKIGFDCNPGKTYTPPPAYTPPASTPAPSQPASSAPTCGQYGQPPCESSNVESSTQPPESSTPAPSCGSYGAPPCEATSSSAVESSTPPPESSTPAPSCGGGYGVPPCDVPSSTSAESSSAETPTPSPPCGAPYGNGTGCGIPSSVPSSEVPSSTPPAGCGSYGAPPCETAPASETPSPSAPGSTPPSCGQYGQPPCESAIPSETPSPSQPGYTPPPVESTPPACGGYGAPPCETPSAPASETPAPSSSSPPSYTPPPGGYTPPEVLPKCLNTWLQIDTQCSDNTDSSCYCKIASFTDHVIQCVAAYGSQEEASSALQYFIGICANDIPQNPGIVTNCPSYIPLNPTTPAAPGAPTPSAPAPTGPAPSAPAPSAPAAAPLPSDVPCTTITYGSTSITVPQIVFTTQTPGAPGANPTEPIALVPGTTPPPAPAQTTGAPYPIPSGFSTTVFPTGTGGGGVSSGLPEFTGAASPLNVQVKGALLGAVLAFFAL</sequence>
<evidence type="ECO:0000256" key="5">
    <source>
        <dbReference type="ARBA" id="ARBA00022622"/>
    </source>
</evidence>
<dbReference type="GO" id="GO:0098552">
    <property type="term" value="C:side of membrane"/>
    <property type="evidence" value="ECO:0007669"/>
    <property type="project" value="UniProtKB-KW"/>
</dbReference>
<feature type="signal peptide" evidence="10">
    <location>
        <begin position="1"/>
        <end position="19"/>
    </location>
</feature>
<evidence type="ECO:0000256" key="1">
    <source>
        <dbReference type="ARBA" id="ARBA00004589"/>
    </source>
</evidence>
<accession>A0A6A6I156</accession>
<feature type="domain" description="CFEM" evidence="11">
    <location>
        <begin position="445"/>
        <end position="507"/>
    </location>
</feature>
<dbReference type="Proteomes" id="UP000800094">
    <property type="component" value="Unassembled WGS sequence"/>
</dbReference>
<organism evidence="12 13">
    <name type="scientific">Trematosphaeria pertusa</name>
    <dbReference type="NCBI Taxonomy" id="390896"/>
    <lineage>
        <taxon>Eukaryota</taxon>
        <taxon>Fungi</taxon>
        <taxon>Dikarya</taxon>
        <taxon>Ascomycota</taxon>
        <taxon>Pezizomycotina</taxon>
        <taxon>Dothideomycetes</taxon>
        <taxon>Pleosporomycetidae</taxon>
        <taxon>Pleosporales</taxon>
        <taxon>Massarineae</taxon>
        <taxon>Trematosphaeriaceae</taxon>
        <taxon>Trematosphaeria</taxon>
    </lineage>
</organism>
<dbReference type="OrthoDB" id="5431405at2759"/>
<feature type="chain" id="PRO_5025520010" description="CFEM domain-containing protein" evidence="10">
    <location>
        <begin position="20"/>
        <end position="673"/>
    </location>
</feature>
<feature type="compositionally biased region" description="Pro residues" evidence="9">
    <location>
        <begin position="534"/>
        <end position="555"/>
    </location>
</feature>
<feature type="compositionally biased region" description="Low complexity" evidence="9">
    <location>
        <begin position="404"/>
        <end position="434"/>
    </location>
</feature>
<keyword evidence="5" id="KW-0325">Glycoprotein</keyword>
<keyword evidence="8" id="KW-0449">Lipoprotein</keyword>
<evidence type="ECO:0000256" key="2">
    <source>
        <dbReference type="ARBA" id="ARBA00004613"/>
    </source>
</evidence>
<feature type="compositionally biased region" description="Low complexity" evidence="9">
    <location>
        <begin position="293"/>
        <end position="306"/>
    </location>
</feature>
<protein>
    <recommendedName>
        <fullName evidence="11">CFEM domain-containing protein</fullName>
    </recommendedName>
</protein>